<accession>A3XNH3</accession>
<name>A3XNH3_LEEBM</name>
<protein>
    <submittedName>
        <fullName evidence="2">Uncharacterized protein</fullName>
    </submittedName>
</protein>
<reference evidence="2 3" key="1">
    <citation type="journal article" date="2007" name="Nature">
        <title>Light stimulates growth of proteorhodopsin-containing marine Flavobacteria.</title>
        <authorList>
            <person name="Gomez-Consarnau L."/>
            <person name="Gonzalez J.M."/>
            <person name="Coll-Llado M."/>
            <person name="Gourdon P."/>
            <person name="Pascher T."/>
            <person name="Neutze R."/>
            <person name="Pedros-Alio C."/>
            <person name="Pinhassi J."/>
        </authorList>
    </citation>
    <scope>NUCLEOTIDE SEQUENCE [LARGE SCALE GENOMIC DNA]</scope>
    <source>
        <strain evidence="2 3">MED217</strain>
    </source>
</reference>
<keyword evidence="1" id="KW-0472">Membrane</keyword>
<evidence type="ECO:0000256" key="1">
    <source>
        <dbReference type="SAM" id="Phobius"/>
    </source>
</evidence>
<comment type="caution">
    <text evidence="2">The sequence shown here is derived from an EMBL/GenBank/DDBJ whole genome shotgun (WGS) entry which is preliminary data.</text>
</comment>
<dbReference type="AlphaFoldDB" id="A3XNH3"/>
<dbReference type="Proteomes" id="UP000001601">
    <property type="component" value="Unassembled WGS sequence"/>
</dbReference>
<dbReference type="STRING" id="398720.MED217_10167"/>
<keyword evidence="1" id="KW-0812">Transmembrane</keyword>
<sequence length="199" mass="21664">MKRDLISGFALGLLVGLLIGLSIAQVTGIILGALTSLLAAFFGLRPDKEGETGNKVVIGAFSFSCFCALFLGIYMRTHDVLAPSLEKEIATYKAANFSEDEIKELIYFKKFGLVANQKYSFSKEAASANAVKSTLLMAEDVDLPICDVALNELSIQEIEEAFTSSGGAYQRLFQSLSKNSIDDAQLRVTLMQIQKLLCE</sequence>
<evidence type="ECO:0000313" key="2">
    <source>
        <dbReference type="EMBL" id="EAQ48906.1"/>
    </source>
</evidence>
<dbReference type="OrthoDB" id="1494324at2"/>
<keyword evidence="3" id="KW-1185">Reference proteome</keyword>
<feature type="transmembrane region" description="Helical" evidence="1">
    <location>
        <begin position="12"/>
        <end position="44"/>
    </location>
</feature>
<gene>
    <name evidence="2" type="ORF">MED217_10167</name>
</gene>
<feature type="transmembrane region" description="Helical" evidence="1">
    <location>
        <begin position="56"/>
        <end position="75"/>
    </location>
</feature>
<dbReference type="HOGENOM" id="CLU_1370712_0_0_10"/>
<dbReference type="eggNOG" id="ENOG5033507">
    <property type="taxonomic scope" value="Bacteria"/>
</dbReference>
<evidence type="ECO:0000313" key="3">
    <source>
        <dbReference type="Proteomes" id="UP000001601"/>
    </source>
</evidence>
<keyword evidence="1" id="KW-1133">Transmembrane helix</keyword>
<dbReference type="RefSeq" id="WP_009780403.1">
    <property type="nucleotide sequence ID" value="NZ_CH672395.1"/>
</dbReference>
<proteinExistence type="predicted"/>
<organism evidence="2 3">
    <name type="scientific">Leeuwenhoekiella blandensis (strain CECT 7118 / CCUG 51940 / KCTC 22103 / MED217)</name>
    <name type="common">Flavobacterium sp. (strain MED217)</name>
    <dbReference type="NCBI Taxonomy" id="398720"/>
    <lineage>
        <taxon>Bacteria</taxon>
        <taxon>Pseudomonadati</taxon>
        <taxon>Bacteroidota</taxon>
        <taxon>Flavobacteriia</taxon>
        <taxon>Flavobacteriales</taxon>
        <taxon>Flavobacteriaceae</taxon>
        <taxon>Leeuwenhoekiella</taxon>
    </lineage>
</organism>
<dbReference type="EMBL" id="AANC01000006">
    <property type="protein sequence ID" value="EAQ48906.1"/>
    <property type="molecule type" value="Genomic_DNA"/>
</dbReference>